<dbReference type="InterPro" id="IPR006328">
    <property type="entry name" value="2-HAD"/>
</dbReference>
<dbReference type="CDD" id="cd02588">
    <property type="entry name" value="HAD_L2-DEX"/>
    <property type="match status" value="1"/>
</dbReference>
<reference evidence="4 6" key="1">
    <citation type="journal article" date="2023" name="Int. J. Syst. Evol. Microbiol.">
        <title>Methylocystis iwaonis sp. nov., a type II methane-oxidizing bacterium from surface soil of a rice paddy field in Japan, and emended description of the genus Methylocystis (ex Whittenbury et al. 1970) Bowman et al. 1993.</title>
        <authorList>
            <person name="Kaise H."/>
            <person name="Sawadogo J.B."/>
            <person name="Alam M.S."/>
            <person name="Ueno C."/>
            <person name="Dianou D."/>
            <person name="Shinjo R."/>
            <person name="Asakawa S."/>
        </authorList>
    </citation>
    <scope>NUCLEOTIDE SEQUENCE [LARGE SCALE GENOMIC DNA]</scope>
    <source>
        <strain evidence="4 6">SS37A-Re</strain>
        <plasmid evidence="4 6">pSS37A-Re-3</plasmid>
        <plasmid evidence="5 6">pSS37A-Re-4</plasmid>
    </source>
</reference>
<evidence type="ECO:0000256" key="1">
    <source>
        <dbReference type="ARBA" id="ARBA00008106"/>
    </source>
</evidence>
<dbReference type="PRINTS" id="PR00413">
    <property type="entry name" value="HADHALOGNASE"/>
</dbReference>
<dbReference type="Gene3D" id="1.10.150.240">
    <property type="entry name" value="Putative phosphatase, domain 2"/>
    <property type="match status" value="1"/>
</dbReference>
<evidence type="ECO:0000256" key="2">
    <source>
        <dbReference type="ARBA" id="ARBA00022801"/>
    </source>
</evidence>
<dbReference type="SUPFAM" id="SSF56784">
    <property type="entry name" value="HAD-like"/>
    <property type="match status" value="1"/>
</dbReference>
<keyword evidence="6" id="KW-1185">Reference proteome</keyword>
<geneLocation type="plasmid" evidence="4 6">
    <name>pSS37A-Re-3</name>
</geneLocation>
<geneLocation type="plasmid" evidence="5 6">
    <name>pSS37A-Re-4</name>
</geneLocation>
<dbReference type="NCBIfam" id="TIGR01493">
    <property type="entry name" value="HAD-SF-IA-v2"/>
    <property type="match status" value="1"/>
</dbReference>
<gene>
    <name evidence="4" type="ORF">SS37A_41540</name>
    <name evidence="5" type="ORF">SS37A_41660</name>
</gene>
<keyword evidence="2 3" id="KW-0378">Hydrolase</keyword>
<dbReference type="SFLD" id="SFLDG01135">
    <property type="entry name" value="C1.5.6:_HAD__Beta-PGM__Phospha"/>
    <property type="match status" value="1"/>
</dbReference>
<dbReference type="InterPro" id="IPR023214">
    <property type="entry name" value="HAD_sf"/>
</dbReference>
<dbReference type="SFLD" id="SFLDS00003">
    <property type="entry name" value="Haloacid_Dehalogenase"/>
    <property type="match status" value="1"/>
</dbReference>
<dbReference type="SFLD" id="SFLDF00045">
    <property type="entry name" value="2-haloacid_dehalogenase"/>
    <property type="match status" value="1"/>
</dbReference>
<dbReference type="EMBL" id="AP027145">
    <property type="protein sequence ID" value="BDV36624.1"/>
    <property type="molecule type" value="Genomic_DNA"/>
</dbReference>
<dbReference type="SFLD" id="SFLDG01129">
    <property type="entry name" value="C1.5:_HAD__Beta-PGM__Phosphata"/>
    <property type="match status" value="1"/>
</dbReference>
<evidence type="ECO:0000313" key="4">
    <source>
        <dbReference type="EMBL" id="BDV36624.1"/>
    </source>
</evidence>
<comment type="similarity">
    <text evidence="1 3">Belongs to the HAD-like hydrolase superfamily. S-2-haloalkanoic acid dehalogenase family.</text>
</comment>
<dbReference type="InterPro" id="IPR036412">
    <property type="entry name" value="HAD-like_sf"/>
</dbReference>
<evidence type="ECO:0000256" key="3">
    <source>
        <dbReference type="RuleBase" id="RU368077"/>
    </source>
</evidence>
<evidence type="ECO:0000313" key="5">
    <source>
        <dbReference type="EMBL" id="BDV36636.1"/>
    </source>
</evidence>
<comment type="catalytic activity">
    <reaction evidence="3">
        <text>an (S)-2-haloacid + H2O = a (2R)-2-hydroxycarboxylate + a halide anion + H(+)</text>
        <dbReference type="Rhea" id="RHEA:11192"/>
        <dbReference type="ChEBI" id="CHEBI:15377"/>
        <dbReference type="ChEBI" id="CHEBI:15378"/>
        <dbReference type="ChEBI" id="CHEBI:16042"/>
        <dbReference type="ChEBI" id="CHEBI:58314"/>
        <dbReference type="ChEBI" id="CHEBI:137405"/>
        <dbReference type="EC" id="3.8.1.2"/>
    </reaction>
</comment>
<dbReference type="InterPro" id="IPR023198">
    <property type="entry name" value="PGP-like_dom2"/>
</dbReference>
<proteinExistence type="inferred from homology"/>
<dbReference type="NCBIfam" id="TIGR01428">
    <property type="entry name" value="HAD_type_II"/>
    <property type="match status" value="1"/>
</dbReference>
<dbReference type="InterPro" id="IPR051540">
    <property type="entry name" value="S-2-haloacid_dehalogenase"/>
</dbReference>
<dbReference type="Pfam" id="PF00702">
    <property type="entry name" value="Hydrolase"/>
    <property type="match status" value="1"/>
</dbReference>
<sequence>MGASVGANAVSVRIDAFDAFGTIFDVQSATLSYPDVLGHKADQLASLWRAKQLEYTWFLNSLGRYEPFDVLTARALDFALETLGFGANHSIRTELLKAYVRLTIFPDVLPALERLKSADRKVVIFSNAPRRMLEASLAGSEIGHMIDEVISVEQARVFKPDPRAYALLDRWRKDPSELVFYSSNRWDIAGAASFGLRAIWINRRRSADEYLDLTPAGVAETMIHAVSMI</sequence>
<dbReference type="RefSeq" id="WP_281932741.1">
    <property type="nucleotide sequence ID" value="NZ_AP027145.1"/>
</dbReference>
<dbReference type="InterPro" id="IPR006439">
    <property type="entry name" value="HAD-SF_hydro_IA"/>
</dbReference>
<protein>
    <recommendedName>
        <fullName evidence="3">(S)-2-haloacid dehalogenase</fullName>
        <ecNumber evidence="3">3.8.1.2</ecNumber>
    </recommendedName>
    <alternativeName>
        <fullName evidence="3">2-haloalkanoic acid dehalogenase</fullName>
    </alternativeName>
    <alternativeName>
        <fullName evidence="3">Halocarboxylic acid halidohydrolase</fullName>
    </alternativeName>
    <alternativeName>
        <fullName evidence="3">L-2-haloacid dehalogenase</fullName>
    </alternativeName>
</protein>
<dbReference type="Proteomes" id="UP001317629">
    <property type="component" value="Plasmid pSS37A-Re-4"/>
</dbReference>
<dbReference type="Proteomes" id="UP001317629">
    <property type="component" value="Plasmid pSS37A-Re-3"/>
</dbReference>
<evidence type="ECO:0000313" key="6">
    <source>
        <dbReference type="Proteomes" id="UP001317629"/>
    </source>
</evidence>
<keyword evidence="4" id="KW-0614">Plasmid</keyword>
<comment type="function">
    <text evidence="3">Catalyzes the hydrolytic dehalogenation of small (S)-2-haloalkanoic acids to yield the corresponding (R)-2-hydroxyalkanoic acids.</text>
</comment>
<dbReference type="PANTHER" id="PTHR43316:SF3">
    <property type="entry name" value="HALOACID DEHALOGENASE, TYPE II (AFU_ORTHOLOGUE AFUA_2G07750)-RELATED"/>
    <property type="match status" value="1"/>
</dbReference>
<organism evidence="4 6">
    <name type="scientific">Methylocystis iwaonis</name>
    <dbReference type="NCBI Taxonomy" id="2885079"/>
    <lineage>
        <taxon>Bacteria</taxon>
        <taxon>Pseudomonadati</taxon>
        <taxon>Pseudomonadota</taxon>
        <taxon>Alphaproteobacteria</taxon>
        <taxon>Hyphomicrobiales</taxon>
        <taxon>Methylocystaceae</taxon>
        <taxon>Methylocystis</taxon>
    </lineage>
</organism>
<accession>A0ABN6VLG9</accession>
<dbReference type="Gene3D" id="3.40.50.1000">
    <property type="entry name" value="HAD superfamily/HAD-like"/>
    <property type="match status" value="1"/>
</dbReference>
<dbReference type="PANTHER" id="PTHR43316">
    <property type="entry name" value="HYDROLASE, HALOACID DELAHOGENASE-RELATED"/>
    <property type="match status" value="1"/>
</dbReference>
<dbReference type="EC" id="3.8.1.2" evidence="3"/>
<name>A0ABN6VLG9_9HYPH</name>
<dbReference type="EMBL" id="AP027146">
    <property type="protein sequence ID" value="BDV36636.1"/>
    <property type="molecule type" value="Genomic_DNA"/>
</dbReference>